<comment type="caution">
    <text evidence="4">The sequence shown here is derived from an EMBL/GenBank/DDBJ whole genome shotgun (WGS) entry which is preliminary data.</text>
</comment>
<evidence type="ECO:0000259" key="3">
    <source>
        <dbReference type="PROSITE" id="PS50977"/>
    </source>
</evidence>
<evidence type="ECO:0000313" key="5">
    <source>
        <dbReference type="Proteomes" id="UP000605253"/>
    </source>
</evidence>
<dbReference type="SUPFAM" id="SSF46689">
    <property type="entry name" value="Homeodomain-like"/>
    <property type="match status" value="1"/>
</dbReference>
<dbReference type="Gene3D" id="1.10.357.10">
    <property type="entry name" value="Tetracycline Repressor, domain 2"/>
    <property type="match status" value="1"/>
</dbReference>
<dbReference type="RefSeq" id="WP_188364627.1">
    <property type="nucleotide sequence ID" value="NZ_BAABJF010000017.1"/>
</dbReference>
<protein>
    <submittedName>
        <fullName evidence="4">TetR family transcriptional regulator</fullName>
    </submittedName>
</protein>
<evidence type="ECO:0000256" key="2">
    <source>
        <dbReference type="PROSITE-ProRule" id="PRU00335"/>
    </source>
</evidence>
<keyword evidence="5" id="KW-1185">Reference proteome</keyword>
<accession>A0A917CL52</accession>
<dbReference type="AlphaFoldDB" id="A0A917CL52"/>
<proteinExistence type="predicted"/>
<feature type="DNA-binding region" description="H-T-H motif" evidence="2">
    <location>
        <begin position="61"/>
        <end position="80"/>
    </location>
</feature>
<evidence type="ECO:0000256" key="1">
    <source>
        <dbReference type="ARBA" id="ARBA00023125"/>
    </source>
</evidence>
<feature type="domain" description="HTH tetR-type" evidence="3">
    <location>
        <begin position="38"/>
        <end position="98"/>
    </location>
</feature>
<dbReference type="GO" id="GO:0003677">
    <property type="term" value="F:DNA binding"/>
    <property type="evidence" value="ECO:0007669"/>
    <property type="project" value="UniProtKB-UniRule"/>
</dbReference>
<organism evidence="4 5">
    <name type="scientific">Marinicella pacifica</name>
    <dbReference type="NCBI Taxonomy" id="1171543"/>
    <lineage>
        <taxon>Bacteria</taxon>
        <taxon>Pseudomonadati</taxon>
        <taxon>Pseudomonadota</taxon>
        <taxon>Gammaproteobacteria</taxon>
        <taxon>Lysobacterales</taxon>
        <taxon>Marinicellaceae</taxon>
        <taxon>Marinicella</taxon>
    </lineage>
</organism>
<name>A0A917CL52_9GAMM</name>
<dbReference type="InterPro" id="IPR009057">
    <property type="entry name" value="Homeodomain-like_sf"/>
</dbReference>
<dbReference type="InterPro" id="IPR001647">
    <property type="entry name" value="HTH_TetR"/>
</dbReference>
<dbReference type="PROSITE" id="PS50977">
    <property type="entry name" value="HTH_TETR_2"/>
    <property type="match status" value="1"/>
</dbReference>
<dbReference type="EMBL" id="BMEO01000003">
    <property type="protein sequence ID" value="GGF91092.1"/>
    <property type="molecule type" value="Genomic_DNA"/>
</dbReference>
<keyword evidence="1 2" id="KW-0238">DNA-binding</keyword>
<sequence>MDYETFKKKFDYFFGDEWQFIYQQNKQRLNLKNQRIATNKLATIISAVFSISKQNSYNGMTLRDLSQTTGYSTGGLYKYFHDKEDLFVMIHHGLVAMTERVLISVQSDNPLTSIDHLLVYHLYMSERLNRWFYFVFMEAKHLNKPLLNRFVESEKLLEQALITDINKAVSKGLCLCSSPFLTASVLKAALQDWYLKNHKYQAQGIELTDYKHHLLAMRQQLLPEIKT</sequence>
<reference evidence="4" key="2">
    <citation type="submission" date="2020-09" db="EMBL/GenBank/DDBJ databases">
        <authorList>
            <person name="Sun Q."/>
            <person name="Zhou Y."/>
        </authorList>
    </citation>
    <scope>NUCLEOTIDE SEQUENCE</scope>
    <source>
        <strain evidence="4">CGMCC 1.12181</strain>
    </source>
</reference>
<reference evidence="4" key="1">
    <citation type="journal article" date="2014" name="Int. J. Syst. Evol. Microbiol.">
        <title>Complete genome sequence of Corynebacterium casei LMG S-19264T (=DSM 44701T), isolated from a smear-ripened cheese.</title>
        <authorList>
            <consortium name="US DOE Joint Genome Institute (JGI-PGF)"/>
            <person name="Walter F."/>
            <person name="Albersmeier A."/>
            <person name="Kalinowski J."/>
            <person name="Ruckert C."/>
        </authorList>
    </citation>
    <scope>NUCLEOTIDE SEQUENCE</scope>
    <source>
        <strain evidence="4">CGMCC 1.12181</strain>
    </source>
</reference>
<evidence type="ECO:0000313" key="4">
    <source>
        <dbReference type="EMBL" id="GGF91092.1"/>
    </source>
</evidence>
<gene>
    <name evidence="4" type="ORF">GCM10011365_10370</name>
</gene>
<dbReference type="Proteomes" id="UP000605253">
    <property type="component" value="Unassembled WGS sequence"/>
</dbReference>
<dbReference type="Pfam" id="PF00440">
    <property type="entry name" value="TetR_N"/>
    <property type="match status" value="1"/>
</dbReference>